<accession>A0A4R9K072</accession>
<evidence type="ECO:0000313" key="4">
    <source>
        <dbReference type="Proteomes" id="UP000297693"/>
    </source>
</evidence>
<dbReference type="InterPro" id="IPR057561">
    <property type="entry name" value="NADase_transloc"/>
</dbReference>
<dbReference type="Gene3D" id="2.60.120.260">
    <property type="entry name" value="Galactose-binding domain-like"/>
    <property type="match status" value="1"/>
</dbReference>
<dbReference type="OrthoDB" id="337991at2"/>
<evidence type="ECO:0000256" key="1">
    <source>
        <dbReference type="SAM" id="SignalP"/>
    </source>
</evidence>
<dbReference type="Proteomes" id="UP000297693">
    <property type="component" value="Unassembled WGS sequence"/>
</dbReference>
<dbReference type="Pfam" id="PF25302">
    <property type="entry name" value="NADase_transloc"/>
    <property type="match status" value="1"/>
</dbReference>
<sequence>MTRLPFLLFISFLFFLGFSSCGPKAEKAFTYKSMTAVGQLQPDQPWRYSPEFTLDGKASTAYCADSKVSDAGFTVYLGSYSEFSAIQVTNGFAKSATDASQNSQIKKMKITALDVSINDNKTKVNSEKSLTVELKPVSFAGNSPTEQFLELDNKLVGNVIRLEFLDSYKGSKFKDICLSEFSFGSVGNGKFQKFPLTNEEKIKSVIAGFEEASRHYFAFKKLITLNEAGSINFYNQNLVLPVFFKSDFTFSFSEIYGADPAAGSGGIEPAKQGSYTILASTPYGIEINLSYFDSGGMERNDTWVFKRAVSGDEDFDYFKTKLGTSFSEVFDPKSNYLLFLKDASTGASYYNYEIPLK</sequence>
<feature type="chain" id="PRO_5020677587" description="NAD glycohydrolase translocation F5/8 type C domain-containing protein" evidence="1">
    <location>
        <begin position="26"/>
        <end position="357"/>
    </location>
</feature>
<comment type="caution">
    <text evidence="3">The sequence shown here is derived from an EMBL/GenBank/DDBJ whole genome shotgun (WGS) entry which is preliminary data.</text>
</comment>
<protein>
    <recommendedName>
        <fullName evidence="2">NAD glycohydrolase translocation F5/8 type C domain-containing protein</fullName>
    </recommendedName>
</protein>
<feature type="domain" description="NAD glycohydrolase translocation F5/8 type C" evidence="2">
    <location>
        <begin position="31"/>
        <end position="183"/>
    </location>
</feature>
<name>A0A4R9K072_9LEPT</name>
<organism evidence="3 4">
    <name type="scientific">Leptospira ognonensis</name>
    <dbReference type="NCBI Taxonomy" id="2484945"/>
    <lineage>
        <taxon>Bacteria</taxon>
        <taxon>Pseudomonadati</taxon>
        <taxon>Spirochaetota</taxon>
        <taxon>Spirochaetia</taxon>
        <taxon>Leptospirales</taxon>
        <taxon>Leptospiraceae</taxon>
        <taxon>Leptospira</taxon>
    </lineage>
</organism>
<keyword evidence="1" id="KW-0732">Signal</keyword>
<gene>
    <name evidence="3" type="ORF">EHQ58_13560</name>
</gene>
<dbReference type="RefSeq" id="WP_135624439.1">
    <property type="nucleotide sequence ID" value="NZ_RQGD01000035.1"/>
</dbReference>
<dbReference type="NCBIfam" id="NF047619">
    <property type="entry name" value="NADase_discoid"/>
    <property type="match status" value="1"/>
</dbReference>
<dbReference type="EMBL" id="RQGD01000035">
    <property type="protein sequence ID" value="TGL57318.1"/>
    <property type="molecule type" value="Genomic_DNA"/>
</dbReference>
<proteinExistence type="predicted"/>
<dbReference type="AlphaFoldDB" id="A0A4R9K072"/>
<reference evidence="3" key="1">
    <citation type="journal article" date="2019" name="PLoS Negl. Trop. Dis.">
        <title>Revisiting the worldwide diversity of Leptospira species in the environment.</title>
        <authorList>
            <person name="Vincent A.T."/>
            <person name="Schiettekatte O."/>
            <person name="Bourhy P."/>
            <person name="Veyrier F.J."/>
            <person name="Picardeau M."/>
        </authorList>
    </citation>
    <scope>NUCLEOTIDE SEQUENCE [LARGE SCALE GENOMIC DNA]</scope>
    <source>
        <strain evidence="3">201702476</strain>
    </source>
</reference>
<evidence type="ECO:0000313" key="3">
    <source>
        <dbReference type="EMBL" id="TGL57318.1"/>
    </source>
</evidence>
<dbReference type="PROSITE" id="PS51257">
    <property type="entry name" value="PROKAR_LIPOPROTEIN"/>
    <property type="match status" value="1"/>
</dbReference>
<evidence type="ECO:0000259" key="2">
    <source>
        <dbReference type="Pfam" id="PF25302"/>
    </source>
</evidence>
<feature type="signal peptide" evidence="1">
    <location>
        <begin position="1"/>
        <end position="25"/>
    </location>
</feature>
<keyword evidence="4" id="KW-1185">Reference proteome</keyword>